<dbReference type="Proteomes" id="UP001208570">
    <property type="component" value="Unassembled WGS sequence"/>
</dbReference>
<reference evidence="6" key="1">
    <citation type="journal article" date="2023" name="Mol. Biol. Evol.">
        <title>Third-Generation Sequencing Reveals the Adaptive Role of the Epigenome in Three Deep-Sea Polychaetes.</title>
        <authorList>
            <person name="Perez M."/>
            <person name="Aroh O."/>
            <person name="Sun Y."/>
            <person name="Lan Y."/>
            <person name="Juniper S.K."/>
            <person name="Young C.R."/>
            <person name="Angers B."/>
            <person name="Qian P.Y."/>
        </authorList>
    </citation>
    <scope>NUCLEOTIDE SEQUENCE</scope>
    <source>
        <strain evidence="6">P08H-3</strain>
    </source>
</reference>
<dbReference type="GO" id="GO:0016757">
    <property type="term" value="F:glycosyltransferase activity"/>
    <property type="evidence" value="ECO:0007669"/>
    <property type="project" value="UniProtKB-KW"/>
</dbReference>
<accession>A0AAD9JD73</accession>
<evidence type="ECO:0000259" key="5">
    <source>
        <dbReference type="Pfam" id="PF04577"/>
    </source>
</evidence>
<dbReference type="Pfam" id="PF04577">
    <property type="entry name" value="Glyco_transf_61"/>
    <property type="match status" value="1"/>
</dbReference>
<evidence type="ECO:0000256" key="1">
    <source>
        <dbReference type="ARBA" id="ARBA00022676"/>
    </source>
</evidence>
<sequence>MNNYAKVYMCIAGVVALLVMVSFRLHLTDIMLLFGGDWRCNDEFRDVNALGVFTFRNVCLEINTTPMRRTMHFINSKKSFVETLRIVVYDATNNSKDSISVSGSGNTMWNFWDVTYNTSRIPNEYAYQTDVAAYFLAFTCPGNLHHFLEDEFRTLQSLVSVTNRLRSGCRNRLLYRAPWDLDPSEMDCYDVRTYEPLLALLNFDHEHDAYYRMPANTCFRYGVFGNADFSGGKRQASDYVIGKLGIDYDRCELDVVTVIRRRTRRILNADVLINVTVSEGFGRVREVAMEDLSVEEQIRTIACTTILVGVQGAGLQWAVFMRPGSTLIEIAWPEKHWRFYFKGYITPYNIYHRGVLAKHVRINWRVYQDKVRGGEVVSSRERAILMRSAPKNMALDNVWKWADAVVNVEHYRAALRSHKYANMILRH</sequence>
<evidence type="ECO:0000256" key="4">
    <source>
        <dbReference type="SAM" id="Phobius"/>
    </source>
</evidence>
<evidence type="ECO:0000313" key="7">
    <source>
        <dbReference type="Proteomes" id="UP001208570"/>
    </source>
</evidence>
<dbReference type="InterPro" id="IPR049625">
    <property type="entry name" value="Glyco_transf_61_cat"/>
</dbReference>
<comment type="caution">
    <text evidence="6">The sequence shown here is derived from an EMBL/GenBank/DDBJ whole genome shotgun (WGS) entry which is preliminary data.</text>
</comment>
<protein>
    <recommendedName>
        <fullName evidence="5">Glycosyltransferase 61 catalytic domain-containing protein</fullName>
    </recommendedName>
</protein>
<keyword evidence="1" id="KW-0328">Glycosyltransferase</keyword>
<keyword evidence="4" id="KW-1133">Transmembrane helix</keyword>
<gene>
    <name evidence="6" type="ORF">LSH36_404g01023</name>
</gene>
<evidence type="ECO:0000313" key="6">
    <source>
        <dbReference type="EMBL" id="KAK2150456.1"/>
    </source>
</evidence>
<name>A0AAD9JD73_9ANNE</name>
<evidence type="ECO:0000256" key="3">
    <source>
        <dbReference type="ARBA" id="ARBA00023180"/>
    </source>
</evidence>
<feature type="domain" description="Glycosyltransferase 61 catalytic" evidence="5">
    <location>
        <begin position="257"/>
        <end position="328"/>
    </location>
</feature>
<keyword evidence="3" id="KW-0325">Glycoprotein</keyword>
<keyword evidence="2" id="KW-0808">Transferase</keyword>
<dbReference type="AlphaFoldDB" id="A0AAD9JD73"/>
<dbReference type="InterPro" id="IPR007657">
    <property type="entry name" value="Glycosyltransferase_61"/>
</dbReference>
<keyword evidence="4" id="KW-0472">Membrane</keyword>
<keyword evidence="7" id="KW-1185">Reference proteome</keyword>
<organism evidence="6 7">
    <name type="scientific">Paralvinella palmiformis</name>
    <dbReference type="NCBI Taxonomy" id="53620"/>
    <lineage>
        <taxon>Eukaryota</taxon>
        <taxon>Metazoa</taxon>
        <taxon>Spiralia</taxon>
        <taxon>Lophotrochozoa</taxon>
        <taxon>Annelida</taxon>
        <taxon>Polychaeta</taxon>
        <taxon>Sedentaria</taxon>
        <taxon>Canalipalpata</taxon>
        <taxon>Terebellida</taxon>
        <taxon>Terebelliformia</taxon>
        <taxon>Alvinellidae</taxon>
        <taxon>Paralvinella</taxon>
    </lineage>
</organism>
<dbReference type="EMBL" id="JAODUP010000404">
    <property type="protein sequence ID" value="KAK2150456.1"/>
    <property type="molecule type" value="Genomic_DNA"/>
</dbReference>
<feature type="transmembrane region" description="Helical" evidence="4">
    <location>
        <begin position="7"/>
        <end position="27"/>
    </location>
</feature>
<dbReference type="PANTHER" id="PTHR20961">
    <property type="entry name" value="GLYCOSYLTRANSFERASE"/>
    <property type="match status" value="1"/>
</dbReference>
<keyword evidence="4" id="KW-0812">Transmembrane</keyword>
<evidence type="ECO:0000256" key="2">
    <source>
        <dbReference type="ARBA" id="ARBA00022679"/>
    </source>
</evidence>
<proteinExistence type="predicted"/>